<protein>
    <submittedName>
        <fullName evidence="1">Uncharacterized protein</fullName>
    </submittedName>
</protein>
<dbReference type="STRING" id="660521.SAMN04487949_2014"/>
<evidence type="ECO:0000313" key="1">
    <source>
        <dbReference type="EMBL" id="SDM54205.1"/>
    </source>
</evidence>
<proteinExistence type="predicted"/>
<dbReference type="EMBL" id="FNHL01000002">
    <property type="protein sequence ID" value="SDM54205.1"/>
    <property type="molecule type" value="Genomic_DNA"/>
</dbReference>
<accession>A0A1G9U3T0</accession>
<dbReference type="RefSeq" id="WP_089697279.1">
    <property type="nucleotide sequence ID" value="NZ_FNHL01000002.1"/>
</dbReference>
<sequence length="475" mass="52272">MSREPTRRRFLGSVAALPAVAGGLSAVGDVRARRSVAASRFDPAVDGLGFRNWSTADLTFPEHDHTQVSETEIRRTIKRDWKDPLESLFDVSVNGLPSALINTIAEQLYVTANQLSSTNGHCYGMVFTAQQYFEQPETVPFDVDAPSEVAHPETPTDDPDYGPVADEIDLYQTSQALNLHAWFGRRNLLVPQWIDYERQLENLTAVVDDRGTAGITVFDPATKLAHQVLVYGYETETDGVRLYVYDPNFAAQFYERWANRQAASIYVDTSGDRPSVEPYKTGFRGPGYESFDGFSEFVYNRLDRVIRSQSDPSPHLAAGVSARDLRERLLALTLFKTDTSDVSLAVVAPDGTPVTRIRSQAMDRRRTAYHETRYRYGAPAGDYRVVVTGERDTEYTLETKAADTDGELLASAVTTAIEAGQTHTYTVTVPESPGGDSAVERGVDGLPDWLKLAAAAVAGGVAGAGLTRLRDRRAD</sequence>
<dbReference type="Proteomes" id="UP000199451">
    <property type="component" value="Unassembled WGS sequence"/>
</dbReference>
<dbReference type="AlphaFoldDB" id="A0A1G9U3T0"/>
<keyword evidence="2" id="KW-1185">Reference proteome</keyword>
<dbReference type="PROSITE" id="PS51318">
    <property type="entry name" value="TAT"/>
    <property type="match status" value="1"/>
</dbReference>
<reference evidence="2" key="1">
    <citation type="submission" date="2016-10" db="EMBL/GenBank/DDBJ databases">
        <authorList>
            <person name="Varghese N."/>
            <person name="Submissions S."/>
        </authorList>
    </citation>
    <scope>NUCLEOTIDE SEQUENCE [LARGE SCALE GENOMIC DNA]</scope>
    <source>
        <strain evidence="2">CGMCC 1.10119</strain>
    </source>
</reference>
<organism evidence="1 2">
    <name type="scientific">Halogranum gelatinilyticum</name>
    <dbReference type="NCBI Taxonomy" id="660521"/>
    <lineage>
        <taxon>Archaea</taxon>
        <taxon>Methanobacteriati</taxon>
        <taxon>Methanobacteriota</taxon>
        <taxon>Stenosarchaea group</taxon>
        <taxon>Halobacteria</taxon>
        <taxon>Halobacteriales</taxon>
        <taxon>Haloferacaceae</taxon>
    </lineage>
</organism>
<evidence type="ECO:0000313" key="2">
    <source>
        <dbReference type="Proteomes" id="UP000199451"/>
    </source>
</evidence>
<dbReference type="InterPro" id="IPR006311">
    <property type="entry name" value="TAT_signal"/>
</dbReference>
<gene>
    <name evidence="1" type="ORF">SAMN04487949_2014</name>
</gene>
<name>A0A1G9U3T0_9EURY</name>
<dbReference type="OrthoDB" id="267555at2157"/>